<organism evidence="2">
    <name type="scientific">marine sediment metagenome</name>
    <dbReference type="NCBI Taxonomy" id="412755"/>
    <lineage>
        <taxon>unclassified sequences</taxon>
        <taxon>metagenomes</taxon>
        <taxon>ecological metagenomes</taxon>
    </lineage>
</organism>
<sequence length="69" mass="7525">MNNDLGGWIATVILISIFVGSIIIAFMGTTWKYEEAPSGICYEIRRDFAMGLSEAMSPVTSTMCAEDTP</sequence>
<keyword evidence="1" id="KW-0812">Transmembrane</keyword>
<feature type="transmembrane region" description="Helical" evidence="1">
    <location>
        <begin position="6"/>
        <end position="27"/>
    </location>
</feature>
<proteinExistence type="predicted"/>
<dbReference type="AlphaFoldDB" id="A0A0F8WKK0"/>
<gene>
    <name evidence="2" type="ORF">LCGC14_3056760</name>
</gene>
<keyword evidence="1" id="KW-0472">Membrane</keyword>
<name>A0A0F8WKK0_9ZZZZ</name>
<reference evidence="2" key="1">
    <citation type="journal article" date="2015" name="Nature">
        <title>Complex archaea that bridge the gap between prokaryotes and eukaryotes.</title>
        <authorList>
            <person name="Spang A."/>
            <person name="Saw J.H."/>
            <person name="Jorgensen S.L."/>
            <person name="Zaremba-Niedzwiedzka K."/>
            <person name="Martijn J."/>
            <person name="Lind A.E."/>
            <person name="van Eijk R."/>
            <person name="Schleper C."/>
            <person name="Guy L."/>
            <person name="Ettema T.J."/>
        </authorList>
    </citation>
    <scope>NUCLEOTIDE SEQUENCE</scope>
</reference>
<protein>
    <submittedName>
        <fullName evidence="2">Uncharacterized protein</fullName>
    </submittedName>
</protein>
<comment type="caution">
    <text evidence="2">The sequence shown here is derived from an EMBL/GenBank/DDBJ whole genome shotgun (WGS) entry which is preliminary data.</text>
</comment>
<evidence type="ECO:0000256" key="1">
    <source>
        <dbReference type="SAM" id="Phobius"/>
    </source>
</evidence>
<keyword evidence="1" id="KW-1133">Transmembrane helix</keyword>
<evidence type="ECO:0000313" key="2">
    <source>
        <dbReference type="EMBL" id="KKK57213.1"/>
    </source>
</evidence>
<accession>A0A0F8WKK0</accession>
<dbReference type="EMBL" id="LAZR01064599">
    <property type="protein sequence ID" value="KKK57213.1"/>
    <property type="molecule type" value="Genomic_DNA"/>
</dbReference>